<evidence type="ECO:0000256" key="1">
    <source>
        <dbReference type="SAM" id="Phobius"/>
    </source>
</evidence>
<sequence length="53" mass="5370">MVLIDAILPLGDATAVVTHGGTLATALSAHVSAAAITLLTAIMLLTEDRRAKT</sequence>
<evidence type="ECO:0000313" key="3">
    <source>
        <dbReference type="Proteomes" id="UP001206206"/>
    </source>
</evidence>
<comment type="caution">
    <text evidence="2">The sequence shown here is derived from an EMBL/GenBank/DDBJ whole genome shotgun (WGS) entry which is preliminary data.</text>
</comment>
<dbReference type="EMBL" id="JANFNH010000002">
    <property type="protein sequence ID" value="MCQ4041255.1"/>
    <property type="molecule type" value="Genomic_DNA"/>
</dbReference>
<proteinExistence type="predicted"/>
<keyword evidence="1" id="KW-1133">Transmembrane helix</keyword>
<accession>A0ABT1P7D1</accession>
<dbReference type="RefSeq" id="WP_255925216.1">
    <property type="nucleotide sequence ID" value="NZ_JANFNH010000002.1"/>
</dbReference>
<name>A0ABT1P7D1_9ACTN</name>
<gene>
    <name evidence="2" type="ORF">NON19_04230</name>
</gene>
<dbReference type="Proteomes" id="UP001206206">
    <property type="component" value="Unassembled WGS sequence"/>
</dbReference>
<feature type="transmembrane region" description="Helical" evidence="1">
    <location>
        <begin position="27"/>
        <end position="46"/>
    </location>
</feature>
<reference evidence="2 3" key="1">
    <citation type="submission" date="2022-06" db="EMBL/GenBank/DDBJ databases">
        <title>Draft genome sequence of type strain Streptomyces rubrisoli DSM 42083.</title>
        <authorList>
            <person name="Duangmal K."/>
            <person name="Klaysubun C."/>
        </authorList>
    </citation>
    <scope>NUCLEOTIDE SEQUENCE [LARGE SCALE GENOMIC DNA]</scope>
    <source>
        <strain evidence="2 3">DSM 42083</strain>
    </source>
</reference>
<evidence type="ECO:0000313" key="2">
    <source>
        <dbReference type="EMBL" id="MCQ4041255.1"/>
    </source>
</evidence>
<keyword evidence="1" id="KW-0472">Membrane</keyword>
<keyword evidence="3" id="KW-1185">Reference proteome</keyword>
<protein>
    <submittedName>
        <fullName evidence="2">Uncharacterized protein</fullName>
    </submittedName>
</protein>
<keyword evidence="1" id="KW-0812">Transmembrane</keyword>
<organism evidence="2 3">
    <name type="scientific">Streptantibioticus rubrisoli</name>
    <dbReference type="NCBI Taxonomy" id="1387313"/>
    <lineage>
        <taxon>Bacteria</taxon>
        <taxon>Bacillati</taxon>
        <taxon>Actinomycetota</taxon>
        <taxon>Actinomycetes</taxon>
        <taxon>Kitasatosporales</taxon>
        <taxon>Streptomycetaceae</taxon>
        <taxon>Streptantibioticus</taxon>
    </lineage>
</organism>